<evidence type="ECO:0000313" key="7">
    <source>
        <dbReference type="EMBL" id="KAK7585833.1"/>
    </source>
</evidence>
<dbReference type="GO" id="GO:0003684">
    <property type="term" value="F:damaged DNA binding"/>
    <property type="evidence" value="ECO:0007669"/>
    <property type="project" value="TreeGrafter"/>
</dbReference>
<evidence type="ECO:0000256" key="2">
    <source>
        <dbReference type="ARBA" id="ARBA00012865"/>
    </source>
</evidence>
<feature type="domain" description="DNA repair metallo-beta-lactamase" evidence="6">
    <location>
        <begin position="128"/>
        <end position="155"/>
    </location>
</feature>
<gene>
    <name evidence="7" type="ORF">V9T40_000012</name>
</gene>
<reference evidence="7 8" key="1">
    <citation type="submission" date="2024-03" db="EMBL/GenBank/DDBJ databases">
        <title>Adaptation during the transition from Ophiocordyceps entomopathogen to insect associate is accompanied by gene loss and intensified selection.</title>
        <authorList>
            <person name="Ward C.M."/>
            <person name="Onetto C.A."/>
            <person name="Borneman A.R."/>
        </authorList>
    </citation>
    <scope>NUCLEOTIDE SEQUENCE [LARGE SCALE GENOMIC DNA]</scope>
    <source>
        <strain evidence="7">AWRI1</strain>
        <tissue evidence="7">Single Adult Female</tissue>
    </source>
</reference>
<dbReference type="PANTHER" id="PTHR23240">
    <property type="entry name" value="DNA CROSS-LINK REPAIR PROTEIN PSO2/SNM1-RELATED"/>
    <property type="match status" value="1"/>
</dbReference>
<evidence type="ECO:0000256" key="3">
    <source>
        <dbReference type="ARBA" id="ARBA00022722"/>
    </source>
</evidence>
<feature type="compositionally biased region" description="Polar residues" evidence="5">
    <location>
        <begin position="360"/>
        <end position="386"/>
    </location>
</feature>
<dbReference type="GO" id="GO:0035312">
    <property type="term" value="F:5'-3' DNA exonuclease activity"/>
    <property type="evidence" value="ECO:0007669"/>
    <property type="project" value="TreeGrafter"/>
</dbReference>
<evidence type="ECO:0000256" key="4">
    <source>
        <dbReference type="ARBA" id="ARBA00022801"/>
    </source>
</evidence>
<feature type="compositionally biased region" description="Polar residues" evidence="5">
    <location>
        <begin position="421"/>
        <end position="445"/>
    </location>
</feature>
<feature type="region of interest" description="Disordered" evidence="5">
    <location>
        <begin position="421"/>
        <end position="450"/>
    </location>
</feature>
<dbReference type="EMBL" id="JBBCAQ010000028">
    <property type="protein sequence ID" value="KAK7585833.1"/>
    <property type="molecule type" value="Genomic_DNA"/>
</dbReference>
<name>A0AAN9TUS5_9HEMI</name>
<keyword evidence="8" id="KW-1185">Reference proteome</keyword>
<accession>A0AAN9TUS5</accession>
<dbReference type="Proteomes" id="UP001367676">
    <property type="component" value="Unassembled WGS sequence"/>
</dbReference>
<protein>
    <recommendedName>
        <fullName evidence="2">beta-lactamase</fullName>
        <ecNumber evidence="2">3.5.2.6</ecNumber>
    </recommendedName>
</protein>
<feature type="region of interest" description="Disordered" evidence="5">
    <location>
        <begin position="478"/>
        <end position="497"/>
    </location>
</feature>
<feature type="region of interest" description="Disordered" evidence="5">
    <location>
        <begin position="303"/>
        <end position="386"/>
    </location>
</feature>
<organism evidence="7 8">
    <name type="scientific">Parthenolecanium corni</name>
    <dbReference type="NCBI Taxonomy" id="536013"/>
    <lineage>
        <taxon>Eukaryota</taxon>
        <taxon>Metazoa</taxon>
        <taxon>Ecdysozoa</taxon>
        <taxon>Arthropoda</taxon>
        <taxon>Hexapoda</taxon>
        <taxon>Insecta</taxon>
        <taxon>Pterygota</taxon>
        <taxon>Neoptera</taxon>
        <taxon>Paraneoptera</taxon>
        <taxon>Hemiptera</taxon>
        <taxon>Sternorrhyncha</taxon>
        <taxon>Coccoidea</taxon>
        <taxon>Coccidae</taxon>
        <taxon>Parthenolecanium</taxon>
    </lineage>
</organism>
<evidence type="ECO:0000259" key="6">
    <source>
        <dbReference type="Pfam" id="PF07522"/>
    </source>
</evidence>
<dbReference type="GO" id="GO:0036297">
    <property type="term" value="P:interstrand cross-link repair"/>
    <property type="evidence" value="ECO:0007669"/>
    <property type="project" value="TreeGrafter"/>
</dbReference>
<comment type="catalytic activity">
    <reaction evidence="1">
        <text>a beta-lactam + H2O = a substituted beta-amino acid</text>
        <dbReference type="Rhea" id="RHEA:20401"/>
        <dbReference type="ChEBI" id="CHEBI:15377"/>
        <dbReference type="ChEBI" id="CHEBI:35627"/>
        <dbReference type="ChEBI" id="CHEBI:140347"/>
        <dbReference type="EC" id="3.5.2.6"/>
    </reaction>
</comment>
<proteinExistence type="predicted"/>
<evidence type="ECO:0000313" key="8">
    <source>
        <dbReference type="Proteomes" id="UP001367676"/>
    </source>
</evidence>
<feature type="compositionally biased region" description="Low complexity" evidence="5">
    <location>
        <begin position="310"/>
        <end position="359"/>
    </location>
</feature>
<dbReference type="Pfam" id="PF07522">
    <property type="entry name" value="DRMBL"/>
    <property type="match status" value="1"/>
</dbReference>
<keyword evidence="3" id="KW-0540">Nuclease</keyword>
<dbReference type="GO" id="GO:0008800">
    <property type="term" value="F:beta-lactamase activity"/>
    <property type="evidence" value="ECO:0007669"/>
    <property type="project" value="UniProtKB-EC"/>
</dbReference>
<dbReference type="AlphaFoldDB" id="A0AAN9TUS5"/>
<dbReference type="GO" id="GO:0000723">
    <property type="term" value="P:telomere maintenance"/>
    <property type="evidence" value="ECO:0007669"/>
    <property type="project" value="TreeGrafter"/>
</dbReference>
<evidence type="ECO:0000256" key="5">
    <source>
        <dbReference type="SAM" id="MobiDB-lite"/>
    </source>
</evidence>
<dbReference type="PANTHER" id="PTHR23240:SF26">
    <property type="entry name" value="5' EXONUCLEASE APOLLO"/>
    <property type="match status" value="1"/>
</dbReference>
<dbReference type="GO" id="GO:0006303">
    <property type="term" value="P:double-strand break repair via nonhomologous end joining"/>
    <property type="evidence" value="ECO:0007669"/>
    <property type="project" value="TreeGrafter"/>
</dbReference>
<evidence type="ECO:0000256" key="1">
    <source>
        <dbReference type="ARBA" id="ARBA00001526"/>
    </source>
</evidence>
<keyword evidence="4" id="KW-0378">Hydrolase</keyword>
<dbReference type="InterPro" id="IPR011084">
    <property type="entry name" value="DRMBL"/>
</dbReference>
<dbReference type="EC" id="3.5.2.6" evidence="2"/>
<comment type="caution">
    <text evidence="7">The sequence shown here is derived from an EMBL/GenBank/DDBJ whole genome shotgun (WGS) entry which is preliminary data.</text>
</comment>
<sequence>MINEFEIVNVELQRCCSMNCDADCKIVISSNSLGKEAILLSIAAELKVNIDVDTQRFLVFEKVGVAHFFSKNSKDARIKASNHLFTVKECEKMLKKDKSCVIILLTAFYKYGPCRIPSKLLKCRRLNIIPFSAHCNHAELKDFVRAVRPQAVFPVLRKNSLKNSNLSCSIIPQSIYDLCAKADEPSLEVDEAIPGADVLDAGVEEPNVRVTEPSTGVEEPGSGFDKKQLKERANWNPIVLIPKLQVSTPQLQVSTPQRQVSPIVIMKVNGSYRSSSSTSSDEKRRPRLPAACSCATDAACPKKVSKTVDSSSSTTPTLSSTTPTLSSTTPTLLSTTPTLLSTTPTLLSTTPTLSSTITSAVNQEQSPKKSTNNTGPSSLVPSSPNARFSSANASAVNLNRRLPFPPRGQLFNVSVIPKKLLNNTHPPMPSSSPHEISRSARNSPAQKERSLAKRKIIELLPEPVPSSSNAKLPSANVLAAQEKPSPIKSPSNAHPPQHIEPRVNVIEPAQPQSPDASCSWASHRAGNENEQCVVYSQKNLVVGETSNSSQVVTAARKVMDEKSLADQTNEPDSDLVQEIPLTLRLENSFVSHIHEKYRSVLLGPCFPRILEKEKRVEEMPPVPNVAITNPKDHPIEECDIEEVVPKMDDIRPCTGSDLSSTEGKNEEMVELDPAGSNMEVDSAPETTSICDVASVPAAIESKSASSPVRTTSYPVDNSSQLLVASPSKRQLCDSIDVDQSDSDECLVVDEYILAKETQPPVRKRLRLNMAYRARMNDRYVNAILYHCTKLHPQELSHLPSYNLDSLSMRHNIYSRSARNGV</sequence>
<dbReference type="Gene3D" id="3.40.50.12650">
    <property type="match status" value="1"/>
</dbReference>